<name>A0ABN0UBE1_9ACTN</name>
<organism evidence="2 3">
    <name type="scientific">Cryptosporangium japonicum</name>
    <dbReference type="NCBI Taxonomy" id="80872"/>
    <lineage>
        <taxon>Bacteria</taxon>
        <taxon>Bacillati</taxon>
        <taxon>Actinomycetota</taxon>
        <taxon>Actinomycetes</taxon>
        <taxon>Cryptosporangiales</taxon>
        <taxon>Cryptosporangiaceae</taxon>
        <taxon>Cryptosporangium</taxon>
    </lineage>
</organism>
<dbReference type="Proteomes" id="UP001500967">
    <property type="component" value="Unassembled WGS sequence"/>
</dbReference>
<feature type="transmembrane region" description="Helical" evidence="1">
    <location>
        <begin position="72"/>
        <end position="95"/>
    </location>
</feature>
<feature type="transmembrane region" description="Helical" evidence="1">
    <location>
        <begin position="141"/>
        <end position="164"/>
    </location>
</feature>
<evidence type="ECO:0000256" key="1">
    <source>
        <dbReference type="SAM" id="Phobius"/>
    </source>
</evidence>
<keyword evidence="1" id="KW-1133">Transmembrane helix</keyword>
<keyword evidence="1" id="KW-0472">Membrane</keyword>
<reference evidence="2 3" key="1">
    <citation type="journal article" date="2019" name="Int. J. Syst. Evol. Microbiol.">
        <title>The Global Catalogue of Microorganisms (GCM) 10K type strain sequencing project: providing services to taxonomists for standard genome sequencing and annotation.</title>
        <authorList>
            <consortium name="The Broad Institute Genomics Platform"/>
            <consortium name="The Broad Institute Genome Sequencing Center for Infectious Disease"/>
            <person name="Wu L."/>
            <person name="Ma J."/>
        </authorList>
    </citation>
    <scope>NUCLEOTIDE SEQUENCE [LARGE SCALE GENOMIC DNA]</scope>
    <source>
        <strain evidence="2 3">JCM 10425</strain>
    </source>
</reference>
<gene>
    <name evidence="2" type="ORF">GCM10009539_33010</name>
</gene>
<evidence type="ECO:0000313" key="3">
    <source>
        <dbReference type="Proteomes" id="UP001500967"/>
    </source>
</evidence>
<sequence>MHLGRWIDSLALKIRDGPVPMPNETDMLIEYWKEHRAQARQSENQRATISNLVLVIATALLVIIAQKGLMKTGFFLTVPLLILGSFGMLVSAKYYERAEYHIARARVVMDAFVSPGNAAIMQAADRMHKSNYRILRHVRVYALWIILHGLIAVTGLILTVILMIGE</sequence>
<evidence type="ECO:0000313" key="2">
    <source>
        <dbReference type="EMBL" id="GAA0244977.1"/>
    </source>
</evidence>
<feature type="transmembrane region" description="Helical" evidence="1">
    <location>
        <begin position="48"/>
        <end position="66"/>
    </location>
</feature>
<keyword evidence="3" id="KW-1185">Reference proteome</keyword>
<proteinExistence type="predicted"/>
<evidence type="ECO:0008006" key="4">
    <source>
        <dbReference type="Google" id="ProtNLM"/>
    </source>
</evidence>
<accession>A0ABN0UBE1</accession>
<protein>
    <recommendedName>
        <fullName evidence="4">Small integral membrane protein</fullName>
    </recommendedName>
</protein>
<comment type="caution">
    <text evidence="2">The sequence shown here is derived from an EMBL/GenBank/DDBJ whole genome shotgun (WGS) entry which is preliminary data.</text>
</comment>
<dbReference type="EMBL" id="BAAAGX010000012">
    <property type="protein sequence ID" value="GAA0244977.1"/>
    <property type="molecule type" value="Genomic_DNA"/>
</dbReference>
<keyword evidence="1" id="KW-0812">Transmembrane</keyword>